<dbReference type="AlphaFoldDB" id="A0A660LEL5"/>
<keyword evidence="2" id="KW-1185">Reference proteome</keyword>
<dbReference type="RefSeq" id="WP_170178849.1">
    <property type="nucleotide sequence ID" value="NZ_RBIL01000001.1"/>
</dbReference>
<sequence length="50" mass="5717">MHPQLMTMFADAQSQALRDAATARRRGRVARPATGWSLHFRLPRRTRVAV</sequence>
<proteinExistence type="predicted"/>
<organism evidence="1 2">
    <name type="scientific">Solirubrobacter pauli</name>
    <dbReference type="NCBI Taxonomy" id="166793"/>
    <lineage>
        <taxon>Bacteria</taxon>
        <taxon>Bacillati</taxon>
        <taxon>Actinomycetota</taxon>
        <taxon>Thermoleophilia</taxon>
        <taxon>Solirubrobacterales</taxon>
        <taxon>Solirubrobacteraceae</taxon>
        <taxon>Solirubrobacter</taxon>
    </lineage>
</organism>
<accession>A0A660LEL5</accession>
<evidence type="ECO:0000313" key="2">
    <source>
        <dbReference type="Proteomes" id="UP000278962"/>
    </source>
</evidence>
<evidence type="ECO:0000313" key="1">
    <source>
        <dbReference type="EMBL" id="RKQ91181.1"/>
    </source>
</evidence>
<protein>
    <submittedName>
        <fullName evidence="1">Uncharacterized protein</fullName>
    </submittedName>
</protein>
<dbReference type="EMBL" id="RBIL01000001">
    <property type="protein sequence ID" value="RKQ91181.1"/>
    <property type="molecule type" value="Genomic_DNA"/>
</dbReference>
<reference evidence="1 2" key="1">
    <citation type="submission" date="2018-10" db="EMBL/GenBank/DDBJ databases">
        <title>Genomic Encyclopedia of Archaeal and Bacterial Type Strains, Phase II (KMG-II): from individual species to whole genera.</title>
        <authorList>
            <person name="Goeker M."/>
        </authorList>
    </citation>
    <scope>NUCLEOTIDE SEQUENCE [LARGE SCALE GENOMIC DNA]</scope>
    <source>
        <strain evidence="1 2">DSM 14954</strain>
    </source>
</reference>
<gene>
    <name evidence="1" type="ORF">C8N24_1001</name>
</gene>
<dbReference type="Proteomes" id="UP000278962">
    <property type="component" value="Unassembled WGS sequence"/>
</dbReference>
<comment type="caution">
    <text evidence="1">The sequence shown here is derived from an EMBL/GenBank/DDBJ whole genome shotgun (WGS) entry which is preliminary data.</text>
</comment>
<name>A0A660LEL5_9ACTN</name>